<dbReference type="STRING" id="1380566.A0A179FGI8"/>
<dbReference type="Gene3D" id="3.90.550.10">
    <property type="entry name" value="Spore Coat Polysaccharide Biosynthesis Protein SpsA, Chain A"/>
    <property type="match status" value="1"/>
</dbReference>
<protein>
    <submittedName>
        <fullName evidence="5">Glycosyltransferase family 2</fullName>
    </submittedName>
</protein>
<dbReference type="SUPFAM" id="SSF53448">
    <property type="entry name" value="Nucleotide-diphospho-sugar transferases"/>
    <property type="match status" value="1"/>
</dbReference>
<organism evidence="5 6">
    <name type="scientific">Pochonia chlamydosporia 170</name>
    <dbReference type="NCBI Taxonomy" id="1380566"/>
    <lineage>
        <taxon>Eukaryota</taxon>
        <taxon>Fungi</taxon>
        <taxon>Dikarya</taxon>
        <taxon>Ascomycota</taxon>
        <taxon>Pezizomycotina</taxon>
        <taxon>Sordariomycetes</taxon>
        <taxon>Hypocreomycetidae</taxon>
        <taxon>Hypocreales</taxon>
        <taxon>Clavicipitaceae</taxon>
        <taxon>Pochonia</taxon>
    </lineage>
</organism>
<feature type="domain" description="Glycosyltransferase 2-like" evidence="3">
    <location>
        <begin position="537"/>
        <end position="748"/>
    </location>
</feature>
<dbReference type="InterPro" id="IPR001173">
    <property type="entry name" value="Glyco_trans_2-like"/>
</dbReference>
<feature type="domain" description="DUF7928" evidence="4">
    <location>
        <begin position="60"/>
        <end position="214"/>
    </location>
</feature>
<sequence length="918" mass="103403">MRGFFSRKEAASPAASVHEPESHMQRNRSFATISASSVDSQPHRSGHHTPYNAHYDDEFRFKTMVTYLHNRAAASGWIPPDSMRCHDDCFGVLLRRSRGNYITAPHPLSHILLGAVIRLNLNVAITMRPQMLDGILASLNPGQTDLKFKDGSQIQVLDSLTFAQPATVKKFQYACVFRQERLILVWHDDLVNIVPQATHIEEKLLTLVWGEGRLPFNILQMPSRAPSIMYGSGISSPNGTATPALGTTTPGLLSHGNSSEDVLEKNAADMERPESVARPVARSSAVFIGCAMCLSICLLCGIYLGKLISECILANDWTRMALVIPIPLLMCVSLFFFQVIFTNIFQMIGPIGGVHTNSRYFSAHKPCLKRAYADGFVPPKITIQMPVYKEGMDSVIIPTVRSLQSAMSYYESHGGSANIFINDDGLRAGLTDEEVQQRKNFYLDNRIGWVARPKHNGEEGFVRKGKFKKASNMNFALNISQKVETYMQEFADARLSEKQSDLVTEEEEEEMYQTALARVLEENPLACADGDIRVGEVILIVDCDTRVPEDCLLYGAAEMFLSPEAAIVQHSTGVMQITHDYFENGITYFTNLIYSSIRFSIGSGEVAPFVGHNAFLRWQAVQDVGVRDEDGYVPYWSESHVSEDFDIALRLQMKGNVIRVADYHDNEFKEGVSLTIYDEINRWQKYAYGVNEMIFHPFHRWIYKGPFTPLFYTYITSNIMLSSKISILAYMCSYYALGSALFLTTLNYFIVGWFRDDLASCYLTSWNVFLSLVVVFNASGPIALAIVRYRSGEKSLLRALIENFKWMPMMTVFFGGISYHISNALLAHLFHVDMEWGSTSKEKEDSNFFQEMPRIFKTFKYMYLIITLLVGGMVYLGAFAPPDWAITDFSVIVPLAVNLGFHALVPLVLNPSLMVFNY</sequence>
<feature type="transmembrane region" description="Helical" evidence="2">
    <location>
        <begin position="766"/>
        <end position="787"/>
    </location>
</feature>
<keyword evidence="2" id="KW-0472">Membrane</keyword>
<dbReference type="Proteomes" id="UP000078397">
    <property type="component" value="Unassembled WGS sequence"/>
</dbReference>
<feature type="region of interest" description="Disordered" evidence="1">
    <location>
        <begin position="1"/>
        <end position="26"/>
    </location>
</feature>
<dbReference type="Pfam" id="PF13632">
    <property type="entry name" value="Glyco_trans_2_3"/>
    <property type="match status" value="1"/>
</dbReference>
<dbReference type="AlphaFoldDB" id="A0A179FGI8"/>
<dbReference type="OrthoDB" id="38531at2759"/>
<evidence type="ECO:0000313" key="6">
    <source>
        <dbReference type="Proteomes" id="UP000078397"/>
    </source>
</evidence>
<dbReference type="KEGG" id="pchm:VFPPC_05676"/>
<proteinExistence type="predicted"/>
<feature type="transmembrane region" description="Helical" evidence="2">
    <location>
        <begin position="808"/>
        <end position="830"/>
    </location>
</feature>
<accession>A0A179FGI8</accession>
<evidence type="ECO:0000256" key="2">
    <source>
        <dbReference type="SAM" id="Phobius"/>
    </source>
</evidence>
<reference evidence="5 6" key="1">
    <citation type="journal article" date="2016" name="PLoS Pathog.">
        <title>Biosynthesis of antibiotic leucinostatins in bio-control fungus Purpureocillium lilacinum and their inhibition on phytophthora revealed by genome mining.</title>
        <authorList>
            <person name="Wang G."/>
            <person name="Liu Z."/>
            <person name="Lin R."/>
            <person name="Li E."/>
            <person name="Mao Z."/>
            <person name="Ling J."/>
            <person name="Yang Y."/>
            <person name="Yin W.B."/>
            <person name="Xie B."/>
        </authorList>
    </citation>
    <scope>NUCLEOTIDE SEQUENCE [LARGE SCALE GENOMIC DNA]</scope>
    <source>
        <strain evidence="5">170</strain>
    </source>
</reference>
<keyword evidence="2" id="KW-1133">Transmembrane helix</keyword>
<evidence type="ECO:0000259" key="3">
    <source>
        <dbReference type="Pfam" id="PF13632"/>
    </source>
</evidence>
<dbReference type="PANTHER" id="PTHR35408">
    <property type="entry name" value="CHROMOSOME 15, WHOLE GENOME SHOTGUN SEQUENCE"/>
    <property type="match status" value="1"/>
</dbReference>
<feature type="region of interest" description="Disordered" evidence="1">
    <location>
        <begin position="33"/>
        <end position="52"/>
    </location>
</feature>
<keyword evidence="6" id="KW-1185">Reference proteome</keyword>
<feature type="transmembrane region" description="Helical" evidence="2">
    <location>
        <begin position="727"/>
        <end position="754"/>
    </location>
</feature>
<dbReference type="Pfam" id="PF25550">
    <property type="entry name" value="DUF7928"/>
    <property type="match status" value="1"/>
</dbReference>
<evidence type="ECO:0000256" key="1">
    <source>
        <dbReference type="SAM" id="MobiDB-lite"/>
    </source>
</evidence>
<dbReference type="InterPro" id="IPR029044">
    <property type="entry name" value="Nucleotide-diphossugar_trans"/>
</dbReference>
<feature type="transmembrane region" description="Helical" evidence="2">
    <location>
        <begin position="285"/>
        <end position="305"/>
    </location>
</feature>
<dbReference type="RefSeq" id="XP_018141714.1">
    <property type="nucleotide sequence ID" value="XM_018284831.1"/>
</dbReference>
<evidence type="ECO:0000313" key="5">
    <source>
        <dbReference type="EMBL" id="OAQ64400.1"/>
    </source>
</evidence>
<dbReference type="EMBL" id="LSBJ02000005">
    <property type="protein sequence ID" value="OAQ64400.1"/>
    <property type="molecule type" value="Genomic_DNA"/>
</dbReference>
<evidence type="ECO:0000259" key="4">
    <source>
        <dbReference type="Pfam" id="PF25550"/>
    </source>
</evidence>
<feature type="compositionally biased region" description="Basic and acidic residues" evidence="1">
    <location>
        <begin position="1"/>
        <end position="10"/>
    </location>
</feature>
<name>A0A179FGI8_METCM</name>
<dbReference type="GO" id="GO:0016740">
    <property type="term" value="F:transferase activity"/>
    <property type="evidence" value="ECO:0007669"/>
    <property type="project" value="UniProtKB-KW"/>
</dbReference>
<dbReference type="GeneID" id="28848825"/>
<keyword evidence="2" id="KW-0812">Transmembrane</keyword>
<feature type="transmembrane region" description="Helical" evidence="2">
    <location>
        <begin position="891"/>
        <end position="909"/>
    </location>
</feature>
<comment type="caution">
    <text evidence="5">The sequence shown here is derived from an EMBL/GenBank/DDBJ whole genome shotgun (WGS) entry which is preliminary data.</text>
</comment>
<dbReference type="InterPro" id="IPR057688">
    <property type="entry name" value="DUF7928"/>
</dbReference>
<dbReference type="PANTHER" id="PTHR35408:SF2">
    <property type="entry name" value="GLYCOSYLTRANSFERASE 2-LIKE DOMAIN-CONTAINING PROTEIN"/>
    <property type="match status" value="1"/>
</dbReference>
<feature type="transmembrane region" description="Helical" evidence="2">
    <location>
        <begin position="861"/>
        <end position="879"/>
    </location>
</feature>
<gene>
    <name evidence="5" type="ORF">VFPPC_05676</name>
</gene>
<feature type="transmembrane region" description="Helical" evidence="2">
    <location>
        <begin position="317"/>
        <end position="337"/>
    </location>
</feature>